<feature type="transmembrane region" description="Helical" evidence="2">
    <location>
        <begin position="260"/>
        <end position="282"/>
    </location>
</feature>
<dbReference type="Pfam" id="PF06182">
    <property type="entry name" value="ABC2_membrane_6"/>
    <property type="match status" value="1"/>
</dbReference>
<feature type="transmembrane region" description="Helical" evidence="2">
    <location>
        <begin position="171"/>
        <end position="200"/>
    </location>
</feature>
<comment type="caution">
    <text evidence="3">The sequence shown here is derived from an EMBL/GenBank/DDBJ whole genome shotgun (WGS) entry which is preliminary data.</text>
</comment>
<dbReference type="InterPro" id="IPR010390">
    <property type="entry name" value="ABC-2_transporter-like"/>
</dbReference>
<protein>
    <recommendedName>
        <fullName evidence="5">Daunorubicin ABC transporter permease</fullName>
    </recommendedName>
</protein>
<feature type="transmembrane region" description="Helical" evidence="2">
    <location>
        <begin position="80"/>
        <end position="99"/>
    </location>
</feature>
<accession>A0ABN8FNM6</accession>
<keyword evidence="4" id="KW-1185">Reference proteome</keyword>
<evidence type="ECO:0008006" key="5">
    <source>
        <dbReference type="Google" id="ProtNLM"/>
    </source>
</evidence>
<proteinExistence type="predicted"/>
<organism evidence="3 4">
    <name type="scientific">Paenibacillus pseudetheri</name>
    <dbReference type="NCBI Taxonomy" id="2897682"/>
    <lineage>
        <taxon>Bacteria</taxon>
        <taxon>Bacillati</taxon>
        <taxon>Bacillota</taxon>
        <taxon>Bacilli</taxon>
        <taxon>Bacillales</taxon>
        <taxon>Paenibacillaceae</taxon>
        <taxon>Paenibacillus</taxon>
    </lineage>
</organism>
<dbReference type="Proteomes" id="UP000838749">
    <property type="component" value="Unassembled WGS sequence"/>
</dbReference>
<dbReference type="PANTHER" id="PTHR36832:SF1">
    <property type="entry name" value="SLR1174 PROTEIN"/>
    <property type="match status" value="1"/>
</dbReference>
<feature type="compositionally biased region" description="Polar residues" evidence="1">
    <location>
        <begin position="1"/>
        <end position="11"/>
    </location>
</feature>
<feature type="transmembrane region" description="Helical" evidence="2">
    <location>
        <begin position="51"/>
        <end position="74"/>
    </location>
</feature>
<gene>
    <name evidence="3" type="ORF">PAECIP111894_05771</name>
</gene>
<feature type="transmembrane region" description="Helical" evidence="2">
    <location>
        <begin position="212"/>
        <end position="231"/>
    </location>
</feature>
<evidence type="ECO:0000313" key="4">
    <source>
        <dbReference type="Proteomes" id="UP000838749"/>
    </source>
</evidence>
<name>A0ABN8FNM6_9BACL</name>
<dbReference type="EMBL" id="CAKMAB010000060">
    <property type="protein sequence ID" value="CAH1059559.1"/>
    <property type="molecule type" value="Genomic_DNA"/>
</dbReference>
<reference evidence="3" key="1">
    <citation type="submission" date="2021-12" db="EMBL/GenBank/DDBJ databases">
        <authorList>
            <person name="Criscuolo A."/>
        </authorList>
    </citation>
    <scope>NUCLEOTIDE SEQUENCE</scope>
    <source>
        <strain evidence="3">CIP111894</strain>
    </source>
</reference>
<evidence type="ECO:0000313" key="3">
    <source>
        <dbReference type="EMBL" id="CAH1059559.1"/>
    </source>
</evidence>
<sequence>MSDKLNASTAMSSSSGGSSSGGPPENSRRLLFGAYLDFIRIRFLTMLAYRINYYSGILIYSLNIGVNYFTWMAIYGNGDSLGGFTATQMTSYVAVSWMARAFYFNNLDREISTDIRDGSIAIQFIRPYNYVLVKMMQGLGEGMFRFLLFMIPGMAIAMLLFPVQLPTAPSAWAGFLVMLFFSFLINSQINIITGLSAFFVENNEGMMRMKRVIVDLFSGLIVPISLFPDWLSSILKVLPFQAITYLPGSVFTGRVQGVGIWNVLGIQIVWFLALLIPIVWLYHAARQRLFVQGG</sequence>
<dbReference type="PANTHER" id="PTHR36832">
    <property type="entry name" value="SLR1174 PROTEIN-RELATED"/>
    <property type="match status" value="1"/>
</dbReference>
<evidence type="ECO:0000256" key="1">
    <source>
        <dbReference type="SAM" id="MobiDB-lite"/>
    </source>
</evidence>
<keyword evidence="2" id="KW-1133">Transmembrane helix</keyword>
<feature type="region of interest" description="Disordered" evidence="1">
    <location>
        <begin position="1"/>
        <end position="25"/>
    </location>
</feature>
<keyword evidence="2" id="KW-0812">Transmembrane</keyword>
<feature type="transmembrane region" description="Helical" evidence="2">
    <location>
        <begin position="144"/>
        <end position="165"/>
    </location>
</feature>
<keyword evidence="2" id="KW-0472">Membrane</keyword>
<evidence type="ECO:0000256" key="2">
    <source>
        <dbReference type="SAM" id="Phobius"/>
    </source>
</evidence>